<gene>
    <name evidence="1" type="ORF">ABVK50_33010</name>
</gene>
<dbReference type="AlphaFoldDB" id="A0AAU8D0B3"/>
<sequence length="112" mass="12468">MRHRRRLEELVSALTKQLEDSGRFEFGALACDDASCNGDEALGTARGGYGYVIFGAVQKTSSLVLWAKVKVVDADTAKLLFTRWITFRGDTDESWSRTGRYIGREMVKTGAK</sequence>
<proteinExistence type="predicted"/>
<dbReference type="EMBL" id="CP159256">
    <property type="protein sequence ID" value="XCG52678.1"/>
    <property type="molecule type" value="Genomic_DNA"/>
</dbReference>
<keyword evidence="1" id="KW-0614">Plasmid</keyword>
<dbReference type="InterPro" id="IPR021698">
    <property type="entry name" value="DUF3280"/>
</dbReference>
<name>A0AAU8D0B3_9HYPH</name>
<protein>
    <submittedName>
        <fullName evidence="1">DUF2380 domain-containing protein</fullName>
    </submittedName>
</protein>
<accession>A0AAU8D0B3</accession>
<organism evidence="1">
    <name type="scientific">Mesorhizobium sp. WSM2240</name>
    <dbReference type="NCBI Taxonomy" id="3228851"/>
    <lineage>
        <taxon>Bacteria</taxon>
        <taxon>Pseudomonadati</taxon>
        <taxon>Pseudomonadota</taxon>
        <taxon>Alphaproteobacteria</taxon>
        <taxon>Hyphomicrobiales</taxon>
        <taxon>Phyllobacteriaceae</taxon>
        <taxon>Mesorhizobium</taxon>
    </lineage>
</organism>
<evidence type="ECO:0000313" key="1">
    <source>
        <dbReference type="EMBL" id="XCG52678.1"/>
    </source>
</evidence>
<reference evidence="1" key="1">
    <citation type="submission" date="2024-06" db="EMBL/GenBank/DDBJ databases">
        <title>Mesorhizobium karijinii sp. nov., a symbiont of the iconic Swainsona formosa from arid Australia.</title>
        <authorList>
            <person name="Hill Y.J."/>
            <person name="Watkin E.L.J."/>
            <person name="O'Hara G.W."/>
            <person name="Terpolilli J."/>
            <person name="Tye M.L."/>
            <person name="Kohlmeier M.G."/>
        </authorList>
    </citation>
    <scope>NUCLEOTIDE SEQUENCE</scope>
    <source>
        <strain evidence="1">WSM2240</strain>
        <plasmid evidence="1">pMk2240A</plasmid>
    </source>
</reference>
<dbReference type="RefSeq" id="WP_353646919.1">
    <property type="nucleotide sequence ID" value="NZ_CP159256.1"/>
</dbReference>
<dbReference type="Pfam" id="PF11684">
    <property type="entry name" value="DUF3280"/>
    <property type="match status" value="1"/>
</dbReference>
<geneLocation type="plasmid" evidence="1">
    <name>pMk2240A</name>
</geneLocation>